<gene>
    <name evidence="1" type="ORF">COA17_06000</name>
</gene>
<dbReference type="AlphaFoldDB" id="A0A2A4HX43"/>
<dbReference type="Pfam" id="PF09351">
    <property type="entry name" value="DUF1993"/>
    <property type="match status" value="1"/>
</dbReference>
<comment type="caution">
    <text evidence="1">The sequence shown here is derived from an EMBL/GenBank/DDBJ whole genome shotgun (WGS) entry which is preliminary data.</text>
</comment>
<dbReference type="Proteomes" id="UP000218784">
    <property type="component" value="Unassembled WGS sequence"/>
</dbReference>
<reference evidence="1 2" key="1">
    <citation type="submission" date="2017-09" db="EMBL/GenBank/DDBJ databases">
        <title>Sphingomonas ginsenosidimutans KACC 14949, whole genome shotgun sequence.</title>
        <authorList>
            <person name="Feng G."/>
            <person name="Zhu H."/>
        </authorList>
    </citation>
    <scope>NUCLEOTIDE SEQUENCE [LARGE SCALE GENOMIC DNA]</scope>
    <source>
        <strain evidence="1 2">KACC 14949</strain>
    </source>
</reference>
<sequence>MTPTDLLIPTYRQMLRMLCGLLDTAQQQMPDRMEALMSARLADDMYPLATQLRFAALQAQEAGYRLRGEDMPGRLLALGSEARGAGEAPGSVADARSRIDEALAFLAEARLDAEAPVALELPNGMAFNMAAEEYVRDWALPQFYFHVVTAYAILRHHGVAIGKGDYVPHMFAYLRPGTAPGA</sequence>
<organism evidence="1 2">
    <name type="scientific">Sphingomonas ginsenosidimutans</name>
    <dbReference type="NCBI Taxonomy" id="862134"/>
    <lineage>
        <taxon>Bacteria</taxon>
        <taxon>Pseudomonadati</taxon>
        <taxon>Pseudomonadota</taxon>
        <taxon>Alphaproteobacteria</taxon>
        <taxon>Sphingomonadales</taxon>
        <taxon>Sphingomonadaceae</taxon>
        <taxon>Sphingomonas</taxon>
    </lineage>
</organism>
<dbReference type="Gene3D" id="1.20.120.450">
    <property type="entry name" value="dinb family like domain"/>
    <property type="match status" value="1"/>
</dbReference>
<keyword evidence="2" id="KW-1185">Reference proteome</keyword>
<dbReference type="PANTHER" id="PTHR36922">
    <property type="entry name" value="BLL2446 PROTEIN"/>
    <property type="match status" value="1"/>
</dbReference>
<dbReference type="InterPro" id="IPR034660">
    <property type="entry name" value="DinB/YfiT-like"/>
</dbReference>
<evidence type="ECO:0008006" key="3">
    <source>
        <dbReference type="Google" id="ProtNLM"/>
    </source>
</evidence>
<dbReference type="RefSeq" id="WP_096610975.1">
    <property type="nucleotide sequence ID" value="NZ_NWVD01000002.1"/>
</dbReference>
<proteinExistence type="predicted"/>
<protein>
    <recommendedName>
        <fullName evidence="3">DUF1993 domain-containing protein</fullName>
    </recommendedName>
</protein>
<evidence type="ECO:0000313" key="1">
    <source>
        <dbReference type="EMBL" id="PCG09442.1"/>
    </source>
</evidence>
<evidence type="ECO:0000313" key="2">
    <source>
        <dbReference type="Proteomes" id="UP000218784"/>
    </source>
</evidence>
<accession>A0A2A4HX43</accession>
<dbReference type="SUPFAM" id="SSF109854">
    <property type="entry name" value="DinB/YfiT-like putative metalloenzymes"/>
    <property type="match status" value="1"/>
</dbReference>
<name>A0A2A4HX43_9SPHN</name>
<dbReference type="PANTHER" id="PTHR36922:SF1">
    <property type="entry name" value="DUF1993 DOMAIN-CONTAINING PROTEIN"/>
    <property type="match status" value="1"/>
</dbReference>
<dbReference type="InterPro" id="IPR018531">
    <property type="entry name" value="DUF1993"/>
</dbReference>
<dbReference type="EMBL" id="NWVD01000002">
    <property type="protein sequence ID" value="PCG09442.1"/>
    <property type="molecule type" value="Genomic_DNA"/>
</dbReference>